<dbReference type="AlphaFoldDB" id="A0A0V1MZC9"/>
<protein>
    <submittedName>
        <fullName evidence="1">Uncharacterized protein</fullName>
    </submittedName>
</protein>
<reference evidence="1 2" key="1">
    <citation type="submission" date="2015-01" db="EMBL/GenBank/DDBJ databases">
        <title>Evolution of Trichinella species and genotypes.</title>
        <authorList>
            <person name="Korhonen P.K."/>
            <person name="Edoardo P."/>
            <person name="Giuseppe L.R."/>
            <person name="Gasser R.B."/>
        </authorList>
    </citation>
    <scope>NUCLEOTIDE SEQUENCE [LARGE SCALE GENOMIC DNA]</scope>
    <source>
        <strain evidence="1">ISS1980</strain>
    </source>
</reference>
<sequence>MRTDINLQQVVTRFGSDLQWIGLVADLLHELGREQQPSGEVDCVKLPCERQPPISKQLLADGKLTKMKALERALLVEAQLANMRFPV</sequence>
<name>A0A0V1MZC9_9BILA</name>
<keyword evidence="2" id="KW-1185">Reference proteome</keyword>
<organism evidence="1 2">
    <name type="scientific">Trichinella papuae</name>
    <dbReference type="NCBI Taxonomy" id="268474"/>
    <lineage>
        <taxon>Eukaryota</taxon>
        <taxon>Metazoa</taxon>
        <taxon>Ecdysozoa</taxon>
        <taxon>Nematoda</taxon>
        <taxon>Enoplea</taxon>
        <taxon>Dorylaimia</taxon>
        <taxon>Trichinellida</taxon>
        <taxon>Trichinellidae</taxon>
        <taxon>Trichinella</taxon>
    </lineage>
</organism>
<proteinExistence type="predicted"/>
<accession>A0A0V1MZC9</accession>
<comment type="caution">
    <text evidence="1">The sequence shown here is derived from an EMBL/GenBank/DDBJ whole genome shotgun (WGS) entry which is preliminary data.</text>
</comment>
<evidence type="ECO:0000313" key="2">
    <source>
        <dbReference type="Proteomes" id="UP000054843"/>
    </source>
</evidence>
<dbReference type="EMBL" id="JYDO01000024">
    <property type="protein sequence ID" value="KRZ76924.1"/>
    <property type="molecule type" value="Genomic_DNA"/>
</dbReference>
<gene>
    <name evidence="1" type="ORF">T10_8139</name>
</gene>
<dbReference type="Proteomes" id="UP000054843">
    <property type="component" value="Unassembled WGS sequence"/>
</dbReference>
<evidence type="ECO:0000313" key="1">
    <source>
        <dbReference type="EMBL" id="KRZ76924.1"/>
    </source>
</evidence>